<comment type="caution">
    <text evidence="2">The sequence shown here is derived from an EMBL/GenBank/DDBJ whole genome shotgun (WGS) entry which is preliminary data.</text>
</comment>
<feature type="transmembrane region" description="Helical" evidence="1">
    <location>
        <begin position="30"/>
        <end position="50"/>
    </location>
</feature>
<dbReference type="AlphaFoldDB" id="A0A6N7IN26"/>
<keyword evidence="1" id="KW-1133">Transmembrane helix</keyword>
<accession>A0A6N7IN26</accession>
<evidence type="ECO:0000313" key="3">
    <source>
        <dbReference type="Proteomes" id="UP000441717"/>
    </source>
</evidence>
<sequence length="139" mass="16269">MPEKTVRSRPELAEYLNEEERQALSRYSSILTTLITLVWVVFFWGGIQYLDERFFEHRFNPTRHVIVEQDPDTYEIRAWRDAFGRVYTPADPHVKYFPLAVSGLVLLLLGAGVGVHQLLVGHYIMLLLIRSNRLALRKR</sequence>
<organism evidence="2 3">
    <name type="scientific">Desulfofundulus thermobenzoicus</name>
    <dbReference type="NCBI Taxonomy" id="29376"/>
    <lineage>
        <taxon>Bacteria</taxon>
        <taxon>Bacillati</taxon>
        <taxon>Bacillota</taxon>
        <taxon>Clostridia</taxon>
        <taxon>Eubacteriales</taxon>
        <taxon>Peptococcaceae</taxon>
        <taxon>Desulfofundulus</taxon>
    </lineage>
</organism>
<evidence type="ECO:0000313" key="2">
    <source>
        <dbReference type="EMBL" id="MQL51334.1"/>
    </source>
</evidence>
<gene>
    <name evidence="2" type="ORF">GFC01_03460</name>
</gene>
<dbReference type="OrthoDB" id="9863445at2"/>
<feature type="transmembrane region" description="Helical" evidence="1">
    <location>
        <begin position="96"/>
        <end position="129"/>
    </location>
</feature>
<dbReference type="RefSeq" id="WP_152945259.1">
    <property type="nucleotide sequence ID" value="NZ_WHYR01000006.1"/>
</dbReference>
<evidence type="ECO:0000256" key="1">
    <source>
        <dbReference type="SAM" id="Phobius"/>
    </source>
</evidence>
<reference evidence="2 3" key="1">
    <citation type="submission" date="2019-10" db="EMBL/GenBank/DDBJ databases">
        <title>Comparative genomics of sulfur disproportionating microorganisms.</title>
        <authorList>
            <person name="Ward L.M."/>
            <person name="Bertran E."/>
            <person name="Johnston D."/>
        </authorList>
    </citation>
    <scope>NUCLEOTIDE SEQUENCE [LARGE SCALE GENOMIC DNA]</scope>
    <source>
        <strain evidence="2 3">DSM 14055</strain>
    </source>
</reference>
<keyword evidence="1" id="KW-0472">Membrane</keyword>
<name>A0A6N7IN26_9FIRM</name>
<keyword evidence="1" id="KW-0812">Transmembrane</keyword>
<proteinExistence type="predicted"/>
<dbReference type="EMBL" id="WHYR01000006">
    <property type="protein sequence ID" value="MQL51334.1"/>
    <property type="molecule type" value="Genomic_DNA"/>
</dbReference>
<dbReference type="Proteomes" id="UP000441717">
    <property type="component" value="Unassembled WGS sequence"/>
</dbReference>
<protein>
    <submittedName>
        <fullName evidence="2">Uncharacterized protein</fullName>
    </submittedName>
</protein>
<keyword evidence="3" id="KW-1185">Reference proteome</keyword>